<dbReference type="GO" id="GO:0006260">
    <property type="term" value="P:DNA replication"/>
    <property type="evidence" value="ECO:0007669"/>
    <property type="project" value="InterPro"/>
</dbReference>
<accession>A0A9W4T478</accession>
<dbReference type="AlphaFoldDB" id="A0A9W4T478"/>
<feature type="non-terminal residue" evidence="2">
    <location>
        <position position="373"/>
    </location>
</feature>
<gene>
    <name evidence="2" type="ORF">FWILDA_LOCUS15413</name>
</gene>
<evidence type="ECO:0000313" key="2">
    <source>
        <dbReference type="EMBL" id="CAI2192114.1"/>
    </source>
</evidence>
<dbReference type="GO" id="GO:0003688">
    <property type="term" value="F:DNA replication origin binding"/>
    <property type="evidence" value="ECO:0007669"/>
    <property type="project" value="InterPro"/>
</dbReference>
<dbReference type="InterPro" id="IPR003450">
    <property type="entry name" value="Replication_origin-bd"/>
</dbReference>
<dbReference type="EMBL" id="CAMKVN010008038">
    <property type="protein sequence ID" value="CAI2192114.1"/>
    <property type="molecule type" value="Genomic_DNA"/>
</dbReference>
<sequence length="373" mass="43460">SSLYNAYDRNEVKDKLVFKIDQDGYHASKFSVANDISEVYGLSGIHEYINGQKALRAIIDIDTLALYRILNYNWKDILNGLVITTSSDPSKCSYHILYALVLLINHHELKAFTKLVYTITDQDVLQKCAKLVLQNHSNYLRDCTIEEKDLKNFVYFNQKGPLECLLCKRMHDKDQVWFNDIYVSSGTFIVKCFQQDIDKPGEVFECDSSITEKIRQENKNFSQLSHKVKVFNFPKAFVKFSSWIKYNKPLTATEIYEKRYIKLLSNESDIYVRSPWKTGKTYILENLAISDDVNLLILSMRHSYSNIIITRLNFKSYCDIDGNINLPDYKRVVCQIESLHRIINNCKYDKKCKSSLSQYDLWLDEIVSIIAQA</sequence>
<dbReference type="Proteomes" id="UP001153678">
    <property type="component" value="Unassembled WGS sequence"/>
</dbReference>
<reference evidence="2" key="1">
    <citation type="submission" date="2022-08" db="EMBL/GenBank/DDBJ databases">
        <authorList>
            <person name="Kallberg Y."/>
            <person name="Tangrot J."/>
            <person name="Rosling A."/>
        </authorList>
    </citation>
    <scope>NUCLEOTIDE SEQUENCE</scope>
    <source>
        <strain evidence="2">Wild A</strain>
    </source>
</reference>
<evidence type="ECO:0000313" key="3">
    <source>
        <dbReference type="Proteomes" id="UP001153678"/>
    </source>
</evidence>
<proteinExistence type="predicted"/>
<keyword evidence="3" id="KW-1185">Reference proteome</keyword>
<comment type="caution">
    <text evidence="2">The sequence shown here is derived from an EMBL/GenBank/DDBJ whole genome shotgun (WGS) entry which is preliminary data.</text>
</comment>
<name>A0A9W4T478_9GLOM</name>
<dbReference type="GO" id="GO:0005524">
    <property type="term" value="F:ATP binding"/>
    <property type="evidence" value="ECO:0007669"/>
    <property type="project" value="InterPro"/>
</dbReference>
<dbReference type="Pfam" id="PF02399">
    <property type="entry name" value="Herpes_ori_bp"/>
    <property type="match status" value="1"/>
</dbReference>
<protein>
    <submittedName>
        <fullName evidence="2">12923_t:CDS:1</fullName>
    </submittedName>
</protein>
<organism evidence="2 3">
    <name type="scientific">Funneliformis geosporum</name>
    <dbReference type="NCBI Taxonomy" id="1117311"/>
    <lineage>
        <taxon>Eukaryota</taxon>
        <taxon>Fungi</taxon>
        <taxon>Fungi incertae sedis</taxon>
        <taxon>Mucoromycota</taxon>
        <taxon>Glomeromycotina</taxon>
        <taxon>Glomeromycetes</taxon>
        <taxon>Glomerales</taxon>
        <taxon>Glomeraceae</taxon>
        <taxon>Funneliformis</taxon>
    </lineage>
</organism>
<evidence type="ECO:0000259" key="1">
    <source>
        <dbReference type="Pfam" id="PF02399"/>
    </source>
</evidence>
<feature type="domain" description="Replication origin-binding protein" evidence="1">
    <location>
        <begin position="241"/>
        <end position="372"/>
    </location>
</feature>